<evidence type="ECO:0000256" key="1">
    <source>
        <dbReference type="SAM" id="MobiDB-lite"/>
    </source>
</evidence>
<feature type="region of interest" description="Disordered" evidence="1">
    <location>
        <begin position="113"/>
        <end position="149"/>
    </location>
</feature>
<comment type="caution">
    <text evidence="3">The sequence shown here is derived from an EMBL/GenBank/DDBJ whole genome shotgun (WGS) entry which is preliminary data.</text>
</comment>
<name>A0ABP9KYZ0_9GAMM</name>
<evidence type="ECO:0000313" key="3">
    <source>
        <dbReference type="EMBL" id="GAA5066687.1"/>
    </source>
</evidence>
<dbReference type="SUPFAM" id="SSF110916">
    <property type="entry name" value="Peptidyl-tRNA hydrolase domain-like"/>
    <property type="match status" value="1"/>
</dbReference>
<proteinExistence type="predicted"/>
<dbReference type="InterPro" id="IPR000352">
    <property type="entry name" value="Pep_chain_release_fac_I"/>
</dbReference>
<keyword evidence="4" id="KW-1185">Reference proteome</keyword>
<organism evidence="3 4">
    <name type="scientific">Lysobacter panacisoli</name>
    <dbReference type="NCBI Taxonomy" id="1255263"/>
    <lineage>
        <taxon>Bacteria</taxon>
        <taxon>Pseudomonadati</taxon>
        <taxon>Pseudomonadota</taxon>
        <taxon>Gammaproteobacteria</taxon>
        <taxon>Lysobacterales</taxon>
        <taxon>Lysobacteraceae</taxon>
        <taxon>Lysobacter</taxon>
    </lineage>
</organism>
<protein>
    <submittedName>
        <fullName evidence="3">Alternative ribosome rescue aminoacyl-tRNA hydrolase ArfB</fullName>
    </submittedName>
</protein>
<dbReference type="PANTHER" id="PTHR47814:SF1">
    <property type="entry name" value="PEPTIDYL-TRNA HYDROLASE ARFB"/>
    <property type="match status" value="1"/>
</dbReference>
<dbReference type="Proteomes" id="UP001501083">
    <property type="component" value="Unassembled WGS sequence"/>
</dbReference>
<keyword evidence="3" id="KW-0378">Hydrolase</keyword>
<reference evidence="4" key="1">
    <citation type="journal article" date="2019" name="Int. J. Syst. Evol. Microbiol.">
        <title>The Global Catalogue of Microorganisms (GCM) 10K type strain sequencing project: providing services to taxonomists for standard genome sequencing and annotation.</title>
        <authorList>
            <consortium name="The Broad Institute Genomics Platform"/>
            <consortium name="The Broad Institute Genome Sequencing Center for Infectious Disease"/>
            <person name="Wu L."/>
            <person name="Ma J."/>
        </authorList>
    </citation>
    <scope>NUCLEOTIDE SEQUENCE [LARGE SCALE GENOMIC DNA]</scope>
    <source>
        <strain evidence="4">JCM 19212</strain>
    </source>
</reference>
<accession>A0ABP9KYZ0</accession>
<feature type="domain" description="Prokaryotic-type class I peptide chain release factors" evidence="2">
    <location>
        <begin position="31"/>
        <end position="47"/>
    </location>
</feature>
<dbReference type="PANTHER" id="PTHR47814">
    <property type="entry name" value="PEPTIDYL-TRNA HYDROLASE ARFB"/>
    <property type="match status" value="1"/>
</dbReference>
<gene>
    <name evidence="3" type="primary">arfB</name>
    <name evidence="3" type="ORF">GCM10025759_00330</name>
</gene>
<dbReference type="GO" id="GO:0016787">
    <property type="term" value="F:hydrolase activity"/>
    <property type="evidence" value="ECO:0007669"/>
    <property type="project" value="UniProtKB-KW"/>
</dbReference>
<dbReference type="Pfam" id="PF00472">
    <property type="entry name" value="RF-1"/>
    <property type="match status" value="1"/>
</dbReference>
<sequence>MRDGLVKSRPMLEIAPHLTIPDSELTERFVRSAGPGGQNVNKVATAVELRFDIAGSPSLPEPLRARLLARRDRRITDEGVLVISAQRFRTQERNREDARERLAGFIAAGLSVPKPRVATKPSRASKERRLSGKRERGTIKRERTRRDWD</sequence>
<evidence type="ECO:0000313" key="4">
    <source>
        <dbReference type="Proteomes" id="UP001501083"/>
    </source>
</evidence>
<dbReference type="NCBIfam" id="NF006718">
    <property type="entry name" value="PRK09256.1"/>
    <property type="match status" value="1"/>
</dbReference>
<feature type="compositionally biased region" description="Basic and acidic residues" evidence="1">
    <location>
        <begin position="124"/>
        <end position="149"/>
    </location>
</feature>
<dbReference type="EMBL" id="BAABKY010000001">
    <property type="protein sequence ID" value="GAA5066687.1"/>
    <property type="molecule type" value="Genomic_DNA"/>
</dbReference>
<dbReference type="Gene3D" id="3.30.160.20">
    <property type="match status" value="1"/>
</dbReference>
<dbReference type="PROSITE" id="PS00745">
    <property type="entry name" value="RF_PROK_I"/>
    <property type="match status" value="1"/>
</dbReference>
<evidence type="ECO:0000259" key="2">
    <source>
        <dbReference type="PROSITE" id="PS00745"/>
    </source>
</evidence>